<keyword evidence="3" id="KW-1185">Reference proteome</keyword>
<feature type="domain" description="F-box" evidence="2">
    <location>
        <begin position="113"/>
        <end position="153"/>
    </location>
</feature>
<sequence>MSTANNQKRENCKGNPQNPTEIPSTPLQLTQKDLMREMALETQPTTRKPPISPKTLKPPLSPKSVLQSKVSQKIFRDDRGREISKAPLVRARSAVLHRSLSRSHSVTFIVQTAPRLDGLPEETIVRIAQNLSPSDLRSLSQTSRSIREQILKNRRRCGLTEIHEIHFTYQWDFDAQHFLALPLPPYETWNDVLLDSKKMMVKDTWKTMTPLTRTKILAATRSRRMSIRAADE</sequence>
<dbReference type="Proteomes" id="UP000887575">
    <property type="component" value="Unassembled WGS sequence"/>
</dbReference>
<dbReference type="CDD" id="cd09917">
    <property type="entry name" value="F-box_SF"/>
    <property type="match status" value="1"/>
</dbReference>
<evidence type="ECO:0000259" key="2">
    <source>
        <dbReference type="PROSITE" id="PS50181"/>
    </source>
</evidence>
<evidence type="ECO:0000313" key="3">
    <source>
        <dbReference type="Proteomes" id="UP000887575"/>
    </source>
</evidence>
<dbReference type="Pfam" id="PF12937">
    <property type="entry name" value="F-box-like"/>
    <property type="match status" value="1"/>
</dbReference>
<evidence type="ECO:0000313" key="4">
    <source>
        <dbReference type="WBParaSite" id="MBELARI_LOCUS2557"/>
    </source>
</evidence>
<evidence type="ECO:0000256" key="1">
    <source>
        <dbReference type="SAM" id="MobiDB-lite"/>
    </source>
</evidence>
<feature type="compositionally biased region" description="Low complexity" evidence="1">
    <location>
        <begin position="53"/>
        <end position="69"/>
    </location>
</feature>
<dbReference type="WBParaSite" id="MBELARI_LOCUS2557">
    <property type="protein sequence ID" value="MBELARI_LOCUS2557"/>
    <property type="gene ID" value="MBELARI_LOCUS2557"/>
</dbReference>
<dbReference type="InterPro" id="IPR036047">
    <property type="entry name" value="F-box-like_dom_sf"/>
</dbReference>
<name>A0AAF3J862_9BILA</name>
<feature type="region of interest" description="Disordered" evidence="1">
    <location>
        <begin position="1"/>
        <end position="69"/>
    </location>
</feature>
<dbReference type="InterPro" id="IPR001810">
    <property type="entry name" value="F-box_dom"/>
</dbReference>
<protein>
    <recommendedName>
        <fullName evidence="2">F-box domain-containing protein</fullName>
    </recommendedName>
</protein>
<dbReference type="AlphaFoldDB" id="A0AAF3J862"/>
<reference evidence="4" key="1">
    <citation type="submission" date="2024-02" db="UniProtKB">
        <authorList>
            <consortium name="WormBaseParasite"/>
        </authorList>
    </citation>
    <scope>IDENTIFICATION</scope>
</reference>
<dbReference type="SUPFAM" id="SSF81383">
    <property type="entry name" value="F-box domain"/>
    <property type="match status" value="1"/>
</dbReference>
<feature type="compositionally biased region" description="Polar residues" evidence="1">
    <location>
        <begin position="14"/>
        <end position="31"/>
    </location>
</feature>
<accession>A0AAF3J862</accession>
<organism evidence="3 4">
    <name type="scientific">Mesorhabditis belari</name>
    <dbReference type="NCBI Taxonomy" id="2138241"/>
    <lineage>
        <taxon>Eukaryota</taxon>
        <taxon>Metazoa</taxon>
        <taxon>Ecdysozoa</taxon>
        <taxon>Nematoda</taxon>
        <taxon>Chromadorea</taxon>
        <taxon>Rhabditida</taxon>
        <taxon>Rhabditina</taxon>
        <taxon>Rhabditomorpha</taxon>
        <taxon>Rhabditoidea</taxon>
        <taxon>Rhabditidae</taxon>
        <taxon>Mesorhabditinae</taxon>
        <taxon>Mesorhabditis</taxon>
    </lineage>
</organism>
<proteinExistence type="predicted"/>
<dbReference type="PROSITE" id="PS50181">
    <property type="entry name" value="FBOX"/>
    <property type="match status" value="1"/>
</dbReference>